<name>A0A5J9WM52_9POAL</name>
<protein>
    <submittedName>
        <fullName evidence="1">Uncharacterized protein</fullName>
    </submittedName>
</protein>
<organism evidence="1 2">
    <name type="scientific">Eragrostis curvula</name>
    <name type="common">weeping love grass</name>
    <dbReference type="NCBI Taxonomy" id="38414"/>
    <lineage>
        <taxon>Eukaryota</taxon>
        <taxon>Viridiplantae</taxon>
        <taxon>Streptophyta</taxon>
        <taxon>Embryophyta</taxon>
        <taxon>Tracheophyta</taxon>
        <taxon>Spermatophyta</taxon>
        <taxon>Magnoliopsida</taxon>
        <taxon>Liliopsida</taxon>
        <taxon>Poales</taxon>
        <taxon>Poaceae</taxon>
        <taxon>PACMAD clade</taxon>
        <taxon>Chloridoideae</taxon>
        <taxon>Eragrostideae</taxon>
        <taxon>Eragrostidinae</taxon>
        <taxon>Eragrostis</taxon>
    </lineage>
</organism>
<reference evidence="1 2" key="1">
    <citation type="journal article" date="2019" name="Sci. Rep.">
        <title>A high-quality genome of Eragrostis curvula grass provides insights into Poaceae evolution and supports new strategies to enhance forage quality.</title>
        <authorList>
            <person name="Carballo J."/>
            <person name="Santos B.A.C.M."/>
            <person name="Zappacosta D."/>
            <person name="Garbus I."/>
            <person name="Selva J.P."/>
            <person name="Gallo C.A."/>
            <person name="Diaz A."/>
            <person name="Albertini E."/>
            <person name="Caccamo M."/>
            <person name="Echenique V."/>
        </authorList>
    </citation>
    <scope>NUCLEOTIDE SEQUENCE [LARGE SCALE GENOMIC DNA]</scope>
    <source>
        <strain evidence="2">cv. Victoria</strain>
        <tissue evidence="1">Leaf</tissue>
    </source>
</reference>
<proteinExistence type="predicted"/>
<dbReference type="AlphaFoldDB" id="A0A5J9WM52"/>
<keyword evidence="2" id="KW-1185">Reference proteome</keyword>
<evidence type="ECO:0000313" key="1">
    <source>
        <dbReference type="EMBL" id="TVU49772.1"/>
    </source>
</evidence>
<comment type="caution">
    <text evidence="1">The sequence shown here is derived from an EMBL/GenBank/DDBJ whole genome shotgun (WGS) entry which is preliminary data.</text>
</comment>
<accession>A0A5J9WM52</accession>
<dbReference type="EMBL" id="RWGY01000002">
    <property type="protein sequence ID" value="TVU49772.1"/>
    <property type="molecule type" value="Genomic_DNA"/>
</dbReference>
<dbReference type="Proteomes" id="UP000324897">
    <property type="component" value="Chromosome 6"/>
</dbReference>
<sequence>MEPANVLYKKSLDLSSK</sequence>
<feature type="non-terminal residue" evidence="1">
    <location>
        <position position="1"/>
    </location>
</feature>
<gene>
    <name evidence="1" type="ORF">EJB05_01108</name>
</gene>
<feature type="non-terminal residue" evidence="1">
    <location>
        <position position="17"/>
    </location>
</feature>
<evidence type="ECO:0000313" key="2">
    <source>
        <dbReference type="Proteomes" id="UP000324897"/>
    </source>
</evidence>